<dbReference type="PANTHER" id="PTHR33121">
    <property type="entry name" value="CYCLIC DI-GMP PHOSPHODIESTERASE PDEF"/>
    <property type="match status" value="1"/>
</dbReference>
<evidence type="ECO:0000313" key="3">
    <source>
        <dbReference type="Proteomes" id="UP000544110"/>
    </source>
</evidence>
<feature type="domain" description="EAL" evidence="1">
    <location>
        <begin position="1"/>
        <end position="240"/>
    </location>
</feature>
<dbReference type="Gene3D" id="3.20.20.450">
    <property type="entry name" value="EAL domain"/>
    <property type="match status" value="1"/>
</dbReference>
<dbReference type="CDD" id="cd01948">
    <property type="entry name" value="EAL"/>
    <property type="match status" value="1"/>
</dbReference>
<dbReference type="GO" id="GO:0071111">
    <property type="term" value="F:cyclic-guanylate-specific phosphodiesterase activity"/>
    <property type="evidence" value="ECO:0007669"/>
    <property type="project" value="InterPro"/>
</dbReference>
<organism evidence="2 3">
    <name type="scientific">Nocardioides perillae</name>
    <dbReference type="NCBI Taxonomy" id="1119534"/>
    <lineage>
        <taxon>Bacteria</taxon>
        <taxon>Bacillati</taxon>
        <taxon>Actinomycetota</taxon>
        <taxon>Actinomycetes</taxon>
        <taxon>Propionibacteriales</taxon>
        <taxon>Nocardioidaceae</taxon>
        <taxon>Nocardioides</taxon>
    </lineage>
</organism>
<dbReference type="RefSeq" id="WP_179517353.1">
    <property type="nucleotide sequence ID" value="NZ_JACCAC010000001.1"/>
</dbReference>
<evidence type="ECO:0000313" key="2">
    <source>
        <dbReference type="EMBL" id="NYG54793.1"/>
    </source>
</evidence>
<dbReference type="Pfam" id="PF00563">
    <property type="entry name" value="EAL"/>
    <property type="match status" value="1"/>
</dbReference>
<proteinExistence type="predicted"/>
<dbReference type="InterPro" id="IPR001633">
    <property type="entry name" value="EAL_dom"/>
</dbReference>
<evidence type="ECO:0000259" key="1">
    <source>
        <dbReference type="PROSITE" id="PS50883"/>
    </source>
</evidence>
<protein>
    <submittedName>
        <fullName evidence="2">EAL domain-containing protein (Putative c-di-GMP-specific phosphodiesterase class I)</fullName>
    </submittedName>
</protein>
<dbReference type="EMBL" id="JACCAC010000001">
    <property type="protein sequence ID" value="NYG54793.1"/>
    <property type="molecule type" value="Genomic_DNA"/>
</dbReference>
<dbReference type="InterPro" id="IPR050706">
    <property type="entry name" value="Cyclic-di-GMP_PDE-like"/>
</dbReference>
<sequence length="240" mass="25188">MSGSERAPAQFGLAFQPLRDLATGRVVAAEALLRWVHPRLGPQPALPTVEMAERSGLMPALGRVVLDGALAAARSWPGDVVVHANVSAHELREPGYVDGVHALLARHRVAPGRLLLELTESALATGPDSVVPVLEDLVATGVRLGLDDFGTGWSSIAQLRASPVDTVKVDRSLTAGIGSSPEEFELVRAVLALVEAAGREVVAEGVEDAVQLAHLRALGCRVGQGHHLGRPQPARALIVD</sequence>
<dbReference type="SMART" id="SM00052">
    <property type="entry name" value="EAL"/>
    <property type="match status" value="1"/>
</dbReference>
<dbReference type="PROSITE" id="PS50883">
    <property type="entry name" value="EAL"/>
    <property type="match status" value="1"/>
</dbReference>
<dbReference type="SUPFAM" id="SSF141868">
    <property type="entry name" value="EAL domain-like"/>
    <property type="match status" value="1"/>
</dbReference>
<dbReference type="AlphaFoldDB" id="A0A7Y9UJZ6"/>
<reference evidence="2 3" key="1">
    <citation type="submission" date="2020-07" db="EMBL/GenBank/DDBJ databases">
        <title>Sequencing the genomes of 1000 actinobacteria strains.</title>
        <authorList>
            <person name="Klenk H.-P."/>
        </authorList>
    </citation>
    <scope>NUCLEOTIDE SEQUENCE [LARGE SCALE GENOMIC DNA]</scope>
    <source>
        <strain evidence="2 3">DSM 24552</strain>
    </source>
</reference>
<name>A0A7Y9UJZ6_9ACTN</name>
<dbReference type="InterPro" id="IPR035919">
    <property type="entry name" value="EAL_sf"/>
</dbReference>
<dbReference type="Proteomes" id="UP000544110">
    <property type="component" value="Unassembled WGS sequence"/>
</dbReference>
<comment type="caution">
    <text evidence="2">The sequence shown here is derived from an EMBL/GenBank/DDBJ whole genome shotgun (WGS) entry which is preliminary data.</text>
</comment>
<keyword evidence="3" id="KW-1185">Reference proteome</keyword>
<accession>A0A7Y9UJZ6</accession>
<gene>
    <name evidence="2" type="ORF">BJ989_001097</name>
</gene>
<dbReference type="PANTHER" id="PTHR33121:SF70">
    <property type="entry name" value="SIGNALING PROTEIN YKOW"/>
    <property type="match status" value="1"/>
</dbReference>